<feature type="non-terminal residue" evidence="2">
    <location>
        <position position="1"/>
    </location>
</feature>
<evidence type="ECO:0000313" key="3">
    <source>
        <dbReference type="Proteomes" id="UP001233999"/>
    </source>
</evidence>
<dbReference type="EMBL" id="JASPKZ010000818">
    <property type="protein sequence ID" value="KAJ9599309.1"/>
    <property type="molecule type" value="Genomic_DNA"/>
</dbReference>
<dbReference type="Proteomes" id="UP001233999">
    <property type="component" value="Unassembled WGS sequence"/>
</dbReference>
<feature type="non-terminal residue" evidence="2">
    <location>
        <position position="173"/>
    </location>
</feature>
<proteinExistence type="predicted"/>
<evidence type="ECO:0000313" key="2">
    <source>
        <dbReference type="EMBL" id="KAJ9599309.1"/>
    </source>
</evidence>
<sequence length="173" mass="18405">ESESSANKSSKDGNSAASSTARISTPRIAFADDSGPISPCHRHSASEPMCSGSDGTSGMVDAVLCLPSSHVVSARTYRMSTPGTGSSSTALYRLAKLLNQRGTTNTLSAGGSSSTHPPRRLSWERLRFTSQLAYLLRTSLINMNSAKIYASLTSYVTGIHYSKLTHPLSVYIK</sequence>
<protein>
    <submittedName>
        <fullName evidence="2">Uncharacterized protein</fullName>
    </submittedName>
</protein>
<gene>
    <name evidence="2" type="ORF">L9F63_010203</name>
</gene>
<reference evidence="2" key="1">
    <citation type="journal article" date="2023" name="IScience">
        <title>Live-bearing cockroach genome reveals convergent evolutionary mechanisms linked to viviparity in insects and beyond.</title>
        <authorList>
            <person name="Fouks B."/>
            <person name="Harrison M.C."/>
            <person name="Mikhailova A.A."/>
            <person name="Marchal E."/>
            <person name="English S."/>
            <person name="Carruthers M."/>
            <person name="Jennings E.C."/>
            <person name="Chiamaka E.L."/>
            <person name="Frigard R.A."/>
            <person name="Pippel M."/>
            <person name="Attardo G.M."/>
            <person name="Benoit J.B."/>
            <person name="Bornberg-Bauer E."/>
            <person name="Tobe S.S."/>
        </authorList>
    </citation>
    <scope>NUCLEOTIDE SEQUENCE</scope>
    <source>
        <strain evidence="2">Stay&amp;Tobe</strain>
    </source>
</reference>
<feature type="region of interest" description="Disordered" evidence="1">
    <location>
        <begin position="1"/>
        <end position="52"/>
    </location>
</feature>
<reference evidence="2" key="2">
    <citation type="submission" date="2023-05" db="EMBL/GenBank/DDBJ databases">
        <authorList>
            <person name="Fouks B."/>
        </authorList>
    </citation>
    <scope>NUCLEOTIDE SEQUENCE</scope>
    <source>
        <strain evidence="2">Stay&amp;Tobe</strain>
        <tissue evidence="2">Testes</tissue>
    </source>
</reference>
<feature type="compositionally biased region" description="Polar residues" evidence="1">
    <location>
        <begin position="1"/>
        <end position="23"/>
    </location>
</feature>
<dbReference type="AlphaFoldDB" id="A0AAD8ERF5"/>
<evidence type="ECO:0000256" key="1">
    <source>
        <dbReference type="SAM" id="MobiDB-lite"/>
    </source>
</evidence>
<organism evidence="2 3">
    <name type="scientific">Diploptera punctata</name>
    <name type="common">Pacific beetle cockroach</name>
    <dbReference type="NCBI Taxonomy" id="6984"/>
    <lineage>
        <taxon>Eukaryota</taxon>
        <taxon>Metazoa</taxon>
        <taxon>Ecdysozoa</taxon>
        <taxon>Arthropoda</taxon>
        <taxon>Hexapoda</taxon>
        <taxon>Insecta</taxon>
        <taxon>Pterygota</taxon>
        <taxon>Neoptera</taxon>
        <taxon>Polyneoptera</taxon>
        <taxon>Dictyoptera</taxon>
        <taxon>Blattodea</taxon>
        <taxon>Blaberoidea</taxon>
        <taxon>Blaberidae</taxon>
        <taxon>Diplopterinae</taxon>
        <taxon>Diploptera</taxon>
    </lineage>
</organism>
<comment type="caution">
    <text evidence="2">The sequence shown here is derived from an EMBL/GenBank/DDBJ whole genome shotgun (WGS) entry which is preliminary data.</text>
</comment>
<name>A0AAD8ERF5_DIPPU</name>
<accession>A0AAD8ERF5</accession>
<keyword evidence="3" id="KW-1185">Reference proteome</keyword>